<dbReference type="InterPro" id="IPR001098">
    <property type="entry name" value="DNA-dir_DNA_pol_A_palm_dom"/>
</dbReference>
<dbReference type="Gene3D" id="1.10.150.20">
    <property type="entry name" value="5' to 3' exonuclease, C-terminal subdomain"/>
    <property type="match status" value="1"/>
</dbReference>
<reference evidence="3" key="1">
    <citation type="journal article" date="2015" name="Nature">
        <title>Complex archaea that bridge the gap between prokaryotes and eukaryotes.</title>
        <authorList>
            <person name="Spang A."/>
            <person name="Saw J.H."/>
            <person name="Jorgensen S.L."/>
            <person name="Zaremba-Niedzwiedzka K."/>
            <person name="Martijn J."/>
            <person name="Lind A.E."/>
            <person name="van Eijk R."/>
            <person name="Schleper C."/>
            <person name="Guy L."/>
            <person name="Ettema T.J."/>
        </authorList>
    </citation>
    <scope>NUCLEOTIDE SEQUENCE</scope>
</reference>
<organism evidence="3">
    <name type="scientific">marine sediment metagenome</name>
    <dbReference type="NCBI Taxonomy" id="412755"/>
    <lineage>
        <taxon>unclassified sequences</taxon>
        <taxon>metagenomes</taxon>
        <taxon>ecological metagenomes</taxon>
    </lineage>
</organism>
<dbReference type="PRINTS" id="PR00868">
    <property type="entry name" value="DNAPOLI"/>
</dbReference>
<dbReference type="GO" id="GO:0006302">
    <property type="term" value="P:double-strand break repair"/>
    <property type="evidence" value="ECO:0007669"/>
    <property type="project" value="TreeGrafter"/>
</dbReference>
<dbReference type="PANTHER" id="PTHR10133:SF62">
    <property type="entry name" value="DNA POLYMERASE THETA"/>
    <property type="match status" value="1"/>
</dbReference>
<dbReference type="GO" id="GO:0003677">
    <property type="term" value="F:DNA binding"/>
    <property type="evidence" value="ECO:0007669"/>
    <property type="project" value="InterPro"/>
</dbReference>
<dbReference type="EMBL" id="LAZR01012819">
    <property type="protein sequence ID" value="KKM24945.1"/>
    <property type="molecule type" value="Genomic_DNA"/>
</dbReference>
<feature type="region of interest" description="Disordered" evidence="1">
    <location>
        <begin position="504"/>
        <end position="525"/>
    </location>
</feature>
<accession>A0A0F9LBI1</accession>
<evidence type="ECO:0000313" key="3">
    <source>
        <dbReference type="EMBL" id="KKM24945.1"/>
    </source>
</evidence>
<dbReference type="InterPro" id="IPR002298">
    <property type="entry name" value="DNA_polymerase_A"/>
</dbReference>
<dbReference type="InterPro" id="IPR043502">
    <property type="entry name" value="DNA/RNA_pol_sf"/>
</dbReference>
<dbReference type="SMART" id="SM00482">
    <property type="entry name" value="POLAc"/>
    <property type="match status" value="1"/>
</dbReference>
<evidence type="ECO:0000256" key="1">
    <source>
        <dbReference type="SAM" id="MobiDB-lite"/>
    </source>
</evidence>
<sequence length="525" mass="59972">MELTADLTPVEIIQTADLEERSKLPDLSNHQVYCGLDSCVTHEVHEVIAEQQDENTALIYGFSRALQAPVLEMMLRGMLTDEEEVYELTRVYEKRRRRVQYVVDHLANAIWDKELNPNSPKQLQELFYGHMGLPEIYKYEKGQKKLTCNRDALEKMQSYRYARAISIAVLASKSLSKKIGVLKSGIDDDGRMRFSYNIGGTNTGRFSSNKSVFGGGTNGQNITDELRRVFVADPGKKLAYLDLEQAESRLTAYIAGDGSYIAACESDDLHVAVARDIWPELNWSSGPNRNPASDRETSEQKFYRQFSYRDLAKRGGHLTNYVGQPASNAKNLHISVEVMKKFHTSYLKKFSGIRRYHGDTARILHVKKTITTPLGRKRLFFGRVYEDDILRKGVAYVPQSSVGDILNLGMWKVWKHLKEVQLLSQLHDAILFQYEDDPEIEARIIAAAKELMTIKVTITDTSLREPKTREMIIPVDATVGWNWAKYDPKKKFFKDGNPDGLLSYGKKPERKRLHHQEGNLLSRIM</sequence>
<feature type="domain" description="DNA-directed DNA polymerase family A palm" evidence="2">
    <location>
        <begin position="223"/>
        <end position="438"/>
    </location>
</feature>
<dbReference type="GO" id="GO:0006261">
    <property type="term" value="P:DNA-templated DNA replication"/>
    <property type="evidence" value="ECO:0007669"/>
    <property type="project" value="InterPro"/>
</dbReference>
<dbReference type="PANTHER" id="PTHR10133">
    <property type="entry name" value="DNA POLYMERASE I"/>
    <property type="match status" value="1"/>
</dbReference>
<proteinExistence type="predicted"/>
<dbReference type="GO" id="GO:0003887">
    <property type="term" value="F:DNA-directed DNA polymerase activity"/>
    <property type="evidence" value="ECO:0007669"/>
    <property type="project" value="InterPro"/>
</dbReference>
<protein>
    <recommendedName>
        <fullName evidence="2">DNA-directed DNA polymerase family A palm domain-containing protein</fullName>
    </recommendedName>
</protein>
<evidence type="ECO:0000259" key="2">
    <source>
        <dbReference type="SMART" id="SM00482"/>
    </source>
</evidence>
<dbReference type="Pfam" id="PF00476">
    <property type="entry name" value="DNA_pol_A"/>
    <property type="match status" value="1"/>
</dbReference>
<dbReference type="Gene3D" id="1.20.1060.10">
    <property type="entry name" value="Taq DNA Polymerase, Chain T, domain 4"/>
    <property type="match status" value="1"/>
</dbReference>
<dbReference type="SUPFAM" id="SSF56672">
    <property type="entry name" value="DNA/RNA polymerases"/>
    <property type="match status" value="1"/>
</dbReference>
<dbReference type="Gene3D" id="3.30.70.370">
    <property type="match status" value="1"/>
</dbReference>
<comment type="caution">
    <text evidence="3">The sequence shown here is derived from an EMBL/GenBank/DDBJ whole genome shotgun (WGS) entry which is preliminary data.</text>
</comment>
<name>A0A0F9LBI1_9ZZZZ</name>
<gene>
    <name evidence="3" type="ORF">LCGC14_1599950</name>
</gene>
<dbReference type="AlphaFoldDB" id="A0A0F9LBI1"/>